<name>A0A3D8QTD8_9HELO</name>
<dbReference type="AlphaFoldDB" id="A0A3D8QTD8"/>
<gene>
    <name evidence="1" type="ORF">BP6252_10602</name>
</gene>
<keyword evidence="2" id="KW-1185">Reference proteome</keyword>
<protein>
    <submittedName>
        <fullName evidence="1">Uncharacterized protein</fullName>
    </submittedName>
</protein>
<sequence>MGIDAQDDQHLNPAAGHAPINLAFLPSDTKTRSQKKQFVGNIGYMEDRRKVKGARNRSLTLQSCPAAQPTSLGVLHAELAERPACPSSMESSAWVIYSTVTAEERGVRE</sequence>
<evidence type="ECO:0000313" key="2">
    <source>
        <dbReference type="Proteomes" id="UP000256645"/>
    </source>
</evidence>
<reference evidence="1 2" key="1">
    <citation type="journal article" date="2018" name="IMA Fungus">
        <title>IMA Genome-F 9: Draft genome sequence of Annulohypoxylon stygium, Aspergillus mulundensis, Berkeleyomyces basicola (syn. Thielaviopsis basicola), Ceratocystis smalleyi, two Cercospora beticola strains, Coleophoma cylindrospora, Fusarium fracticaudum, Phialophora cf. hyalina, and Morchella septimelata.</title>
        <authorList>
            <person name="Wingfield B.D."/>
            <person name="Bills G.F."/>
            <person name="Dong Y."/>
            <person name="Huang W."/>
            <person name="Nel W.J."/>
            <person name="Swalarsk-Parry B.S."/>
            <person name="Vaghefi N."/>
            <person name="Wilken P.M."/>
            <person name="An Z."/>
            <person name="de Beer Z.W."/>
            <person name="De Vos L."/>
            <person name="Chen L."/>
            <person name="Duong T.A."/>
            <person name="Gao Y."/>
            <person name="Hammerbacher A."/>
            <person name="Kikkert J.R."/>
            <person name="Li Y."/>
            <person name="Li H."/>
            <person name="Li K."/>
            <person name="Li Q."/>
            <person name="Liu X."/>
            <person name="Ma X."/>
            <person name="Naidoo K."/>
            <person name="Pethybridge S.J."/>
            <person name="Sun J."/>
            <person name="Steenkamp E.T."/>
            <person name="van der Nest M.A."/>
            <person name="van Wyk S."/>
            <person name="Wingfield M.J."/>
            <person name="Xiong C."/>
            <person name="Yue Q."/>
            <person name="Zhang X."/>
        </authorList>
    </citation>
    <scope>NUCLEOTIDE SEQUENCE [LARGE SCALE GENOMIC DNA]</scope>
    <source>
        <strain evidence="1 2">BP6252</strain>
    </source>
</reference>
<organism evidence="1 2">
    <name type="scientific">Coleophoma cylindrospora</name>
    <dbReference type="NCBI Taxonomy" id="1849047"/>
    <lineage>
        <taxon>Eukaryota</taxon>
        <taxon>Fungi</taxon>
        <taxon>Dikarya</taxon>
        <taxon>Ascomycota</taxon>
        <taxon>Pezizomycotina</taxon>
        <taxon>Leotiomycetes</taxon>
        <taxon>Helotiales</taxon>
        <taxon>Dermateaceae</taxon>
        <taxon>Coleophoma</taxon>
    </lineage>
</organism>
<proteinExistence type="predicted"/>
<comment type="caution">
    <text evidence="1">The sequence shown here is derived from an EMBL/GenBank/DDBJ whole genome shotgun (WGS) entry which is preliminary data.</text>
</comment>
<dbReference type="EMBL" id="PDLM01000012">
    <property type="protein sequence ID" value="RDW64951.1"/>
    <property type="molecule type" value="Genomic_DNA"/>
</dbReference>
<accession>A0A3D8QTD8</accession>
<evidence type="ECO:0000313" key="1">
    <source>
        <dbReference type="EMBL" id="RDW64951.1"/>
    </source>
</evidence>
<dbReference type="Proteomes" id="UP000256645">
    <property type="component" value="Unassembled WGS sequence"/>
</dbReference>